<sequence length="263" mass="30287">MAPDFLWLHLKEVPAFRALLRAVEARFYQGLEMPEPVLDLGCGDGHFASVAFPGKAWVGLDPEWEPLKEAAARRAYRWVVQADGARMPFPSSFFGTVLSNSVLEHIPPVEAVLAEVARVLRPGGLFLFCSPSHRFVEFLSLYRLLRRLRLRRAAEAYGRLFNHISRHHHCDAPEIWVARLERAGLRPLRWWFYFSPGATALLEWGHPYGLPSLIYKKLLGRWILAPWRWSLWPVERILRPFYEEPPGPEGAYFFMIARKEGGG</sequence>
<dbReference type="InterPro" id="IPR029063">
    <property type="entry name" value="SAM-dependent_MTases_sf"/>
</dbReference>
<name>A0A212PRY9_9CHLR</name>
<dbReference type="InParanoid" id="A0A212PRY9"/>
<dbReference type="GO" id="GO:0032259">
    <property type="term" value="P:methylation"/>
    <property type="evidence" value="ECO:0007669"/>
    <property type="project" value="UniProtKB-KW"/>
</dbReference>
<dbReference type="Gene3D" id="3.40.50.150">
    <property type="entry name" value="Vaccinia Virus protein VP39"/>
    <property type="match status" value="1"/>
</dbReference>
<dbReference type="PANTHER" id="PTHR42912:SF80">
    <property type="entry name" value="METHYLTRANSFERASE DOMAIN-CONTAINING PROTEIN"/>
    <property type="match status" value="1"/>
</dbReference>
<accession>A0A212PRY9</accession>
<dbReference type="RefSeq" id="WP_088569838.1">
    <property type="nucleotide sequence ID" value="NZ_FYEK01000002.1"/>
</dbReference>
<organism evidence="2 3">
    <name type="scientific">Thermoflexus hugenholtzii JAD2</name>
    <dbReference type="NCBI Taxonomy" id="877466"/>
    <lineage>
        <taxon>Bacteria</taxon>
        <taxon>Bacillati</taxon>
        <taxon>Chloroflexota</taxon>
        <taxon>Thermoflexia</taxon>
        <taxon>Thermoflexales</taxon>
        <taxon>Thermoflexaceae</taxon>
        <taxon>Thermoflexus</taxon>
    </lineage>
</organism>
<dbReference type="Proteomes" id="UP000197025">
    <property type="component" value="Unassembled WGS sequence"/>
</dbReference>
<keyword evidence="2" id="KW-0489">Methyltransferase</keyword>
<dbReference type="InterPro" id="IPR013216">
    <property type="entry name" value="Methyltransf_11"/>
</dbReference>
<dbReference type="PANTHER" id="PTHR42912">
    <property type="entry name" value="METHYLTRANSFERASE"/>
    <property type="match status" value="1"/>
</dbReference>
<evidence type="ECO:0000313" key="2">
    <source>
        <dbReference type="EMBL" id="SNB49659.1"/>
    </source>
</evidence>
<feature type="domain" description="Methyltransferase type 11" evidence="1">
    <location>
        <begin position="38"/>
        <end position="128"/>
    </location>
</feature>
<reference evidence="3" key="1">
    <citation type="submission" date="2017-06" db="EMBL/GenBank/DDBJ databases">
        <authorList>
            <person name="Varghese N."/>
            <person name="Submissions S."/>
        </authorList>
    </citation>
    <scope>NUCLEOTIDE SEQUENCE [LARGE SCALE GENOMIC DNA]</scope>
    <source>
        <strain evidence="3">JAD2</strain>
    </source>
</reference>
<dbReference type="OrthoDB" id="9801538at2"/>
<gene>
    <name evidence="2" type="ORF">SAMN02746019_00029830</name>
</gene>
<dbReference type="CDD" id="cd02440">
    <property type="entry name" value="AdoMet_MTases"/>
    <property type="match status" value="1"/>
</dbReference>
<dbReference type="Pfam" id="PF08241">
    <property type="entry name" value="Methyltransf_11"/>
    <property type="match status" value="1"/>
</dbReference>
<dbReference type="GO" id="GO:0008757">
    <property type="term" value="F:S-adenosylmethionine-dependent methyltransferase activity"/>
    <property type="evidence" value="ECO:0007669"/>
    <property type="project" value="InterPro"/>
</dbReference>
<dbReference type="InterPro" id="IPR050508">
    <property type="entry name" value="Methyltransf_Superfamily"/>
</dbReference>
<keyword evidence="2" id="KW-0808">Transferase</keyword>
<keyword evidence="3" id="KW-1185">Reference proteome</keyword>
<dbReference type="AlphaFoldDB" id="A0A212PRY9"/>
<dbReference type="EMBL" id="FYEK01000002">
    <property type="protein sequence ID" value="SNB49659.1"/>
    <property type="molecule type" value="Genomic_DNA"/>
</dbReference>
<evidence type="ECO:0000259" key="1">
    <source>
        <dbReference type="Pfam" id="PF08241"/>
    </source>
</evidence>
<keyword evidence="2" id="KW-0830">Ubiquinone</keyword>
<proteinExistence type="predicted"/>
<evidence type="ECO:0000313" key="3">
    <source>
        <dbReference type="Proteomes" id="UP000197025"/>
    </source>
</evidence>
<protein>
    <submittedName>
        <fullName evidence="2">Ubiquinone/menaquinone biosynthesis C-methylase UbiE</fullName>
    </submittedName>
</protein>
<dbReference type="SUPFAM" id="SSF53335">
    <property type="entry name" value="S-adenosyl-L-methionine-dependent methyltransferases"/>
    <property type="match status" value="1"/>
</dbReference>